<dbReference type="InterPro" id="IPR011050">
    <property type="entry name" value="Pectin_lyase_fold/virulence"/>
</dbReference>
<dbReference type="InterPro" id="IPR012334">
    <property type="entry name" value="Pectin_lyas_fold"/>
</dbReference>
<dbReference type="Gene3D" id="2.160.20.10">
    <property type="entry name" value="Single-stranded right-handed beta-helix, Pectin lyase-like"/>
    <property type="match status" value="1"/>
</dbReference>
<accession>X1MDZ9</accession>
<organism evidence="2">
    <name type="scientific">marine sediment metagenome</name>
    <dbReference type="NCBI Taxonomy" id="412755"/>
    <lineage>
        <taxon>unclassified sequences</taxon>
        <taxon>metagenomes</taxon>
        <taxon>ecological metagenomes</taxon>
    </lineage>
</organism>
<dbReference type="SUPFAM" id="SSF51126">
    <property type="entry name" value="Pectin lyase-like"/>
    <property type="match status" value="1"/>
</dbReference>
<comment type="caution">
    <text evidence="2">The sequence shown here is derived from an EMBL/GenBank/DDBJ whole genome shotgun (WGS) entry which is preliminary data.</text>
</comment>
<sequence>MINKVVIVDGVHYSQDGAGIQAAIDALPAEGGKVFIPEGTYNISSTITVPSNVWLEGAGASSTILYRDGATSVIVNEDQTNG</sequence>
<evidence type="ECO:0000259" key="1">
    <source>
        <dbReference type="Pfam" id="PF12708"/>
    </source>
</evidence>
<proteinExistence type="predicted"/>
<feature type="domain" description="Rhamnogalacturonase A/B/Epimerase-like pectate lyase" evidence="1">
    <location>
        <begin position="15"/>
        <end position="69"/>
    </location>
</feature>
<dbReference type="AlphaFoldDB" id="X1MDZ9"/>
<gene>
    <name evidence="2" type="ORF">S06H3_23127</name>
</gene>
<name>X1MDZ9_9ZZZZ</name>
<dbReference type="EMBL" id="BARV01012507">
    <property type="protein sequence ID" value="GAI04584.1"/>
    <property type="molecule type" value="Genomic_DNA"/>
</dbReference>
<protein>
    <recommendedName>
        <fullName evidence="1">Rhamnogalacturonase A/B/Epimerase-like pectate lyase domain-containing protein</fullName>
    </recommendedName>
</protein>
<reference evidence="2" key="1">
    <citation type="journal article" date="2014" name="Front. Microbiol.">
        <title>High frequency of phylogenetically diverse reductive dehalogenase-homologous genes in deep subseafloor sedimentary metagenomes.</title>
        <authorList>
            <person name="Kawai M."/>
            <person name="Futagami T."/>
            <person name="Toyoda A."/>
            <person name="Takaki Y."/>
            <person name="Nishi S."/>
            <person name="Hori S."/>
            <person name="Arai W."/>
            <person name="Tsubouchi T."/>
            <person name="Morono Y."/>
            <person name="Uchiyama I."/>
            <person name="Ito T."/>
            <person name="Fujiyama A."/>
            <person name="Inagaki F."/>
            <person name="Takami H."/>
        </authorList>
    </citation>
    <scope>NUCLEOTIDE SEQUENCE</scope>
    <source>
        <strain evidence="2">Expedition CK06-06</strain>
    </source>
</reference>
<evidence type="ECO:0000313" key="2">
    <source>
        <dbReference type="EMBL" id="GAI04584.1"/>
    </source>
</evidence>
<dbReference type="InterPro" id="IPR024535">
    <property type="entry name" value="RHGA/B-epi-like_pectate_lyase"/>
</dbReference>
<feature type="non-terminal residue" evidence="2">
    <location>
        <position position="82"/>
    </location>
</feature>
<dbReference type="Pfam" id="PF12708">
    <property type="entry name" value="Pect-lyase_RHGA_epim"/>
    <property type="match status" value="1"/>
</dbReference>